<dbReference type="PANTHER" id="PTHR47250:SF3">
    <property type="entry name" value="HISTONE-LYSINE N-METHYLTRANSFERASE SET-6"/>
    <property type="match status" value="1"/>
</dbReference>
<proteinExistence type="predicted"/>
<dbReference type="SUPFAM" id="SSF82199">
    <property type="entry name" value="SET domain"/>
    <property type="match status" value="1"/>
</dbReference>
<dbReference type="Proteomes" id="UP000803884">
    <property type="component" value="Unassembled WGS sequence"/>
</dbReference>
<evidence type="ECO:0000256" key="1">
    <source>
        <dbReference type="SAM" id="MobiDB-lite"/>
    </source>
</evidence>
<dbReference type="Pfam" id="PF00856">
    <property type="entry name" value="SET"/>
    <property type="match status" value="1"/>
</dbReference>
<accession>A0AB34KA32</accession>
<dbReference type="InterPro" id="IPR053105">
    <property type="entry name" value="Class_V-like_SAM-MTase"/>
</dbReference>
<organism evidence="3 4">
    <name type="scientific">Cladosporium halotolerans</name>
    <dbReference type="NCBI Taxonomy" id="1052096"/>
    <lineage>
        <taxon>Eukaryota</taxon>
        <taxon>Fungi</taxon>
        <taxon>Dikarya</taxon>
        <taxon>Ascomycota</taxon>
        <taxon>Pezizomycotina</taxon>
        <taxon>Dothideomycetes</taxon>
        <taxon>Dothideomycetidae</taxon>
        <taxon>Cladosporiales</taxon>
        <taxon>Cladosporiaceae</taxon>
        <taxon>Cladosporium</taxon>
    </lineage>
</organism>
<dbReference type="InterPro" id="IPR001214">
    <property type="entry name" value="SET_dom"/>
</dbReference>
<feature type="domain" description="SET" evidence="2">
    <location>
        <begin position="516"/>
        <end position="622"/>
    </location>
</feature>
<dbReference type="GeneID" id="96010879"/>
<dbReference type="SMART" id="SM00317">
    <property type="entry name" value="SET"/>
    <property type="match status" value="1"/>
</dbReference>
<comment type="caution">
    <text evidence="3">The sequence shown here is derived from an EMBL/GenBank/DDBJ whole genome shotgun (WGS) entry which is preliminary data.</text>
</comment>
<dbReference type="RefSeq" id="XP_069225089.1">
    <property type="nucleotide sequence ID" value="XM_069378041.1"/>
</dbReference>
<gene>
    <name evidence="3" type="ORF">WHR41_09438</name>
</gene>
<keyword evidence="4" id="KW-1185">Reference proteome</keyword>
<evidence type="ECO:0000313" key="4">
    <source>
        <dbReference type="Proteomes" id="UP000803884"/>
    </source>
</evidence>
<feature type="compositionally biased region" description="Polar residues" evidence="1">
    <location>
        <begin position="170"/>
        <end position="182"/>
    </location>
</feature>
<evidence type="ECO:0000313" key="3">
    <source>
        <dbReference type="EMBL" id="KAL1581982.1"/>
    </source>
</evidence>
<dbReference type="InterPro" id="IPR046341">
    <property type="entry name" value="SET_dom_sf"/>
</dbReference>
<dbReference type="AlphaFoldDB" id="A0AB34KA32"/>
<dbReference type="EMBL" id="JAAQHG020000085">
    <property type="protein sequence ID" value="KAL1581982.1"/>
    <property type="molecule type" value="Genomic_DNA"/>
</dbReference>
<reference evidence="3 4" key="1">
    <citation type="journal article" date="2020" name="Microbiol. Resour. Announc.">
        <title>Draft Genome Sequence of a Cladosporium Species Isolated from the Mesophotic Ascidian Didemnum maculosum.</title>
        <authorList>
            <person name="Gioti A."/>
            <person name="Siaperas R."/>
            <person name="Nikolaivits E."/>
            <person name="Le Goff G."/>
            <person name="Ouazzani J."/>
            <person name="Kotoulas G."/>
            <person name="Topakas E."/>
        </authorList>
    </citation>
    <scope>NUCLEOTIDE SEQUENCE [LARGE SCALE GENOMIC DNA]</scope>
    <source>
        <strain evidence="3 4">TM138-S3</strain>
    </source>
</reference>
<dbReference type="PROSITE" id="PS50280">
    <property type="entry name" value="SET"/>
    <property type="match status" value="1"/>
</dbReference>
<name>A0AB34KA32_9PEZI</name>
<sequence>MNTFPRFTAKELHHYSIFLDNVTSRLDMSNHMAESLEVRLAQTLVDQLALEIARELPAALRSYLLGRPSDARNERIVLTCKLSVIDTRDPSTESSQQVAAVDITNCVAPQPSAVHINSDNITPAYPSPTPSHLSHTQYAVACRADSGLILPPVNRGNSNETRKRRCLSATRASHQTTDQSPLRQALDKTPAAERPYETTVETQPGLPSPSKAALDKLVIGIWQALFSDAGLDFSELPQAGQRMKELEDLKLLKNAQGRELDAPCDTVFATRDTFNRVNLIARRISQTSRACRAIEICVQARLIECFDDRVRALSLTQSHEAAKKCALSEACLDFGYSSKELRNKMCVWRGYQEVALRGGYVALVFSGFGLYRFCKYRLAFDRAALEKLETLRPAFEVAADTMHGNWRQVLGFIGLEQDPKYTGHFHDWVISGSHEPPMPLAQTYHRWDKNFKYDHIHDCVVDVDAWGDCDPRDTHSASSHDMDICRVCGERQADNALQNECMCFPNIYGKSYSKPPPVQVGRTRNGKNNGLFACLPFAQGEAIGEFVGQITSGVEGLDVMFGQTKQTSYQIWQGKCGNYTRFVNHSCKPNAQYEHFLWLGKQRIVLVSQGIKANAEITVDYSDVYWQDLDKRCLCGELECRYPTRLRP</sequence>
<dbReference type="Gene3D" id="2.170.270.10">
    <property type="entry name" value="SET domain"/>
    <property type="match status" value="1"/>
</dbReference>
<feature type="region of interest" description="Disordered" evidence="1">
    <location>
        <begin position="152"/>
        <end position="208"/>
    </location>
</feature>
<protein>
    <recommendedName>
        <fullName evidence="2">SET domain-containing protein</fullName>
    </recommendedName>
</protein>
<evidence type="ECO:0000259" key="2">
    <source>
        <dbReference type="PROSITE" id="PS50280"/>
    </source>
</evidence>
<dbReference type="PANTHER" id="PTHR47250">
    <property type="entry name" value="HISTONE-LYSINE N-METHYLTRANSFERASE SET-6"/>
    <property type="match status" value="1"/>
</dbReference>